<evidence type="ECO:0000256" key="5">
    <source>
        <dbReference type="SAM" id="MobiDB-lite"/>
    </source>
</evidence>
<feature type="chain" id="PRO_5015976491" evidence="6">
    <location>
        <begin position="36"/>
        <end position="300"/>
    </location>
</feature>
<keyword evidence="9" id="KW-1185">Reference proteome</keyword>
<organism evidence="8 9">
    <name type="scientific">Corticimicrobacter populi</name>
    <dbReference type="NCBI Taxonomy" id="2175229"/>
    <lineage>
        <taxon>Bacteria</taxon>
        <taxon>Pseudomonadati</taxon>
        <taxon>Pseudomonadota</taxon>
        <taxon>Betaproteobacteria</taxon>
        <taxon>Burkholderiales</taxon>
        <taxon>Alcaligenaceae</taxon>
        <taxon>Corticimicrobacter</taxon>
    </lineage>
</organism>
<dbReference type="InterPro" id="IPR009056">
    <property type="entry name" value="Cyt_c-like_dom"/>
</dbReference>
<gene>
    <name evidence="8" type="ORF">DD235_01075</name>
</gene>
<dbReference type="PROSITE" id="PS51007">
    <property type="entry name" value="CYTC"/>
    <property type="match status" value="1"/>
</dbReference>
<feature type="signal peptide" evidence="6">
    <location>
        <begin position="1"/>
        <end position="35"/>
    </location>
</feature>
<reference evidence="9" key="1">
    <citation type="submission" date="2018-05" db="EMBL/GenBank/DDBJ databases">
        <authorList>
            <person name="Li Y."/>
        </authorList>
    </citation>
    <scope>NUCLEOTIDE SEQUENCE [LARGE SCALE GENOMIC DNA]</scope>
    <source>
        <strain evidence="9">3d-2-2</strain>
    </source>
</reference>
<evidence type="ECO:0000256" key="4">
    <source>
        <dbReference type="PROSITE-ProRule" id="PRU00433"/>
    </source>
</evidence>
<keyword evidence="2 4" id="KW-0479">Metal-binding</keyword>
<dbReference type="Gene3D" id="1.10.760.10">
    <property type="entry name" value="Cytochrome c-like domain"/>
    <property type="match status" value="2"/>
</dbReference>
<dbReference type="PANTHER" id="PTHR35008">
    <property type="entry name" value="BLL4482 PROTEIN-RELATED"/>
    <property type="match status" value="1"/>
</dbReference>
<protein>
    <submittedName>
        <fullName evidence="8">Cytochrome C</fullName>
    </submittedName>
</protein>
<accession>A0A2V1K3K9</accession>
<sequence>MESIMKAHLPALTPVRLLGLLFASAATIGTLAAHAADQATPRPEPVPFVAPRNSDMPAGPEGELIDYGRRLMVETRRLLPNNVGAAMNCTSCHLGEAKVPFASPFVGISHRFPQYNPRANRVVTLEDRVNGCMMRSMNGKPLDKRSREMAAMIAYMDWLSEDIPEHGLVQGMGIGKVDTTLVPDMENGRRIYVAQCASCHGAEGQGLQDAAGEFIFPPLWGDLSFNIGAGMARLYKAAEFVKTSMPVGVHTDGRLGQGYVLSDQEAVDVAGYFTHQPRPDFPAKVNDWPDPSKRPKDARY</sequence>
<comment type="caution">
    <text evidence="8">The sequence shown here is derived from an EMBL/GenBank/DDBJ whole genome shotgun (WGS) entry which is preliminary data.</text>
</comment>
<dbReference type="AlphaFoldDB" id="A0A2V1K3K9"/>
<dbReference type="GO" id="GO:0009055">
    <property type="term" value="F:electron transfer activity"/>
    <property type="evidence" value="ECO:0007669"/>
    <property type="project" value="InterPro"/>
</dbReference>
<name>A0A2V1K3K9_9BURK</name>
<keyword evidence="6" id="KW-0732">Signal</keyword>
<dbReference type="InterPro" id="IPR036909">
    <property type="entry name" value="Cyt_c-like_dom_sf"/>
</dbReference>
<evidence type="ECO:0000259" key="7">
    <source>
        <dbReference type="PROSITE" id="PS51007"/>
    </source>
</evidence>
<dbReference type="Proteomes" id="UP000245212">
    <property type="component" value="Unassembled WGS sequence"/>
</dbReference>
<feature type="compositionally biased region" description="Basic and acidic residues" evidence="5">
    <location>
        <begin position="290"/>
        <end position="300"/>
    </location>
</feature>
<dbReference type="GO" id="GO:0046872">
    <property type="term" value="F:metal ion binding"/>
    <property type="evidence" value="ECO:0007669"/>
    <property type="project" value="UniProtKB-KW"/>
</dbReference>
<proteinExistence type="predicted"/>
<evidence type="ECO:0000256" key="3">
    <source>
        <dbReference type="ARBA" id="ARBA00023004"/>
    </source>
</evidence>
<evidence type="ECO:0000256" key="1">
    <source>
        <dbReference type="ARBA" id="ARBA00022617"/>
    </source>
</evidence>
<feature type="region of interest" description="Disordered" evidence="5">
    <location>
        <begin position="277"/>
        <end position="300"/>
    </location>
</feature>
<evidence type="ECO:0000256" key="2">
    <source>
        <dbReference type="ARBA" id="ARBA00022723"/>
    </source>
</evidence>
<evidence type="ECO:0000313" key="8">
    <source>
        <dbReference type="EMBL" id="PWF24813.1"/>
    </source>
</evidence>
<evidence type="ECO:0000313" key="9">
    <source>
        <dbReference type="Proteomes" id="UP000245212"/>
    </source>
</evidence>
<keyword evidence="1 4" id="KW-0349">Heme</keyword>
<dbReference type="PANTHER" id="PTHR35008:SF9">
    <property type="entry name" value="CYTOCHROME C DOMAIN-CONTAINING PROTEIN"/>
    <property type="match status" value="1"/>
</dbReference>
<evidence type="ECO:0000256" key="6">
    <source>
        <dbReference type="SAM" id="SignalP"/>
    </source>
</evidence>
<dbReference type="InterPro" id="IPR051459">
    <property type="entry name" value="Cytochrome_c-type_DH"/>
</dbReference>
<dbReference type="Pfam" id="PF21342">
    <property type="entry name" value="SoxA-TsdA_cyt-c"/>
    <property type="match status" value="1"/>
</dbReference>
<dbReference type="EMBL" id="QETA01000001">
    <property type="protein sequence ID" value="PWF24813.1"/>
    <property type="molecule type" value="Genomic_DNA"/>
</dbReference>
<dbReference type="SUPFAM" id="SSF46626">
    <property type="entry name" value="Cytochrome c"/>
    <property type="match status" value="2"/>
</dbReference>
<dbReference type="Pfam" id="PF13442">
    <property type="entry name" value="Cytochrome_CBB3"/>
    <property type="match status" value="1"/>
</dbReference>
<keyword evidence="3 4" id="KW-0408">Iron</keyword>
<dbReference type="GO" id="GO:0020037">
    <property type="term" value="F:heme binding"/>
    <property type="evidence" value="ECO:0007669"/>
    <property type="project" value="InterPro"/>
</dbReference>
<feature type="domain" description="Cytochrome c" evidence="7">
    <location>
        <begin position="183"/>
        <end position="277"/>
    </location>
</feature>